<evidence type="ECO:0000259" key="7">
    <source>
        <dbReference type="Pfam" id="PF00082"/>
    </source>
</evidence>
<dbReference type="GO" id="GO:0004252">
    <property type="term" value="F:serine-type endopeptidase activity"/>
    <property type="evidence" value="ECO:0007669"/>
    <property type="project" value="UniProtKB-UniRule"/>
</dbReference>
<dbReference type="PANTHER" id="PTHR43806">
    <property type="entry name" value="PEPTIDASE S8"/>
    <property type="match status" value="1"/>
</dbReference>
<gene>
    <name evidence="9" type="ORF">A4R26_21720</name>
</gene>
<feature type="active site" description="Charge relay system" evidence="5">
    <location>
        <position position="456"/>
    </location>
</feature>
<evidence type="ECO:0000256" key="3">
    <source>
        <dbReference type="ARBA" id="ARBA00022801"/>
    </source>
</evidence>
<feature type="domain" description="Peptidase S8/S53" evidence="7">
    <location>
        <begin position="449"/>
        <end position="757"/>
    </location>
</feature>
<keyword evidence="10" id="KW-1185">Reference proteome</keyword>
<dbReference type="STRING" id="550983.A4R26_21720"/>
<dbReference type="Gene3D" id="3.40.50.200">
    <property type="entry name" value="Peptidase S8/S53 domain"/>
    <property type="match status" value="1"/>
</dbReference>
<feature type="domain" description="Peptidase C14 caspase" evidence="8">
    <location>
        <begin position="17"/>
        <end position="261"/>
    </location>
</feature>
<feature type="active site" description="Charge relay system" evidence="5">
    <location>
        <position position="503"/>
    </location>
</feature>
<comment type="similarity">
    <text evidence="1 5">Belongs to the peptidase S8 family.</text>
</comment>
<evidence type="ECO:0000256" key="5">
    <source>
        <dbReference type="PROSITE-ProRule" id="PRU01240"/>
    </source>
</evidence>
<dbReference type="InterPro" id="IPR015500">
    <property type="entry name" value="Peptidase_S8_subtilisin-rel"/>
</dbReference>
<dbReference type="GO" id="GO:0006508">
    <property type="term" value="P:proteolysis"/>
    <property type="evidence" value="ECO:0007669"/>
    <property type="project" value="UniProtKB-KW"/>
</dbReference>
<evidence type="ECO:0000313" key="10">
    <source>
        <dbReference type="Proteomes" id="UP000192276"/>
    </source>
</evidence>
<dbReference type="GO" id="GO:0004197">
    <property type="term" value="F:cysteine-type endopeptidase activity"/>
    <property type="evidence" value="ECO:0007669"/>
    <property type="project" value="InterPro"/>
</dbReference>
<evidence type="ECO:0000313" key="9">
    <source>
        <dbReference type="EMBL" id="OQP59011.1"/>
    </source>
</evidence>
<proteinExistence type="inferred from homology"/>
<feature type="region of interest" description="Disordered" evidence="6">
    <location>
        <begin position="330"/>
        <end position="350"/>
    </location>
</feature>
<keyword evidence="3 5" id="KW-0378">Hydrolase</keyword>
<organism evidence="9 10">
    <name type="scientific">Niastella populi</name>
    <dbReference type="NCBI Taxonomy" id="550983"/>
    <lineage>
        <taxon>Bacteria</taxon>
        <taxon>Pseudomonadati</taxon>
        <taxon>Bacteroidota</taxon>
        <taxon>Chitinophagia</taxon>
        <taxon>Chitinophagales</taxon>
        <taxon>Chitinophagaceae</taxon>
        <taxon>Niastella</taxon>
    </lineage>
</organism>
<feature type="compositionally biased region" description="Basic and acidic residues" evidence="6">
    <location>
        <begin position="333"/>
        <end position="349"/>
    </location>
</feature>
<dbReference type="PANTHER" id="PTHR43806:SF11">
    <property type="entry name" value="CEREVISIN-RELATED"/>
    <property type="match status" value="1"/>
</dbReference>
<dbReference type="Gene3D" id="3.40.50.1460">
    <property type="match status" value="1"/>
</dbReference>
<dbReference type="PROSITE" id="PS00138">
    <property type="entry name" value="SUBTILASE_SER"/>
    <property type="match status" value="1"/>
</dbReference>
<feature type="active site" description="Charge relay system" evidence="5">
    <location>
        <position position="699"/>
    </location>
</feature>
<dbReference type="InterPro" id="IPR000209">
    <property type="entry name" value="Peptidase_S8/S53_dom"/>
</dbReference>
<dbReference type="PROSITE" id="PS51892">
    <property type="entry name" value="SUBTILASE"/>
    <property type="match status" value="1"/>
</dbReference>
<reference evidence="10" key="1">
    <citation type="submission" date="2016-04" db="EMBL/GenBank/DDBJ databases">
        <authorList>
            <person name="Chen L."/>
            <person name="Zhuang W."/>
            <person name="Wang G."/>
        </authorList>
    </citation>
    <scope>NUCLEOTIDE SEQUENCE [LARGE SCALE GENOMIC DNA]</scope>
    <source>
        <strain evidence="10">208</strain>
    </source>
</reference>
<dbReference type="RefSeq" id="WP_165760293.1">
    <property type="nucleotide sequence ID" value="NZ_LWBP01000185.1"/>
</dbReference>
<evidence type="ECO:0000256" key="2">
    <source>
        <dbReference type="ARBA" id="ARBA00022670"/>
    </source>
</evidence>
<keyword evidence="2 5" id="KW-0645">Protease</keyword>
<comment type="caution">
    <text evidence="9">The sequence shown here is derived from an EMBL/GenBank/DDBJ whole genome shotgun (WGS) entry which is preliminary data.</text>
</comment>
<dbReference type="SUPFAM" id="SSF52743">
    <property type="entry name" value="Subtilisin-like"/>
    <property type="match status" value="1"/>
</dbReference>
<name>A0A1V9FL51_9BACT</name>
<sequence>MSNAYSLHLGLNNVDPDHYDGWNGQLYCCENDALFYHEMAERAGIKNRKLLLSGGSQGAEMPVSANLDKYLEQFSKTLKSGDFLFITYSGHGGQIKDINFDEEDSVDETWCLYDRQYLDDELWEHFSRFKKGVRILMISDSCHSGSVARAIDSPKDAEVAGLLEDIFKKMNLVTRNAPKDITFNSYSKHKEQYYGPTHKPIVVKEDIPATVLLLGACRDEELASEWDGYGLFTSTIRKVLSMNKSIGSYDDWHEKITQQIPAIQHPTLFTYGSGADLFRKEKIFQVGNGQSPFSFFDPEQNTVPEKVKENLLVDFGKTAPQLRSTEYKPAQHLKRDMPDTPSIHLKETAPDTTSSWDEAYKAYFSLRAEHPEVFVEPDVKSKYLKESPLSKSADGNNYMSNWPKPPNTLGIDEFIWHLGDNHSQLRKAAQRVKEKMKLTDVLDTVPDDMVKIAHIDTGYIPSHPATPKYLVKDAGISFVGGEPDNKGTDIMQNRIKFLEQDGHGSATLAILAGNFIKKEDAYAGYEGFFGGIPFARVIPVRICDTVYNSFNANDVARGIEYAIEMGCEVISMSMAGYPTRRVARAVNKAYEAGVVIVTAAGNNWVKGISKLTPKAVMYPARFDRVIAACGVCFNEKPYDFAANEEEMKLRSEGGDTMQGNWGPEKAMRTALAAYTPNLAWANNNPNSKYRFSRTGGGTSSATPQIAAAAALWIAYNRQELADKQYKGTWKQAEAVRQALFQSGGIDYPGYKKYYGNGSLKASAALDVSADIFNMELKQAEEASVSFLGIGKFVSQWFRALPAKSALPETVPPTDKQIQEMMSVEIMQVMYKDPALFEYLDTIDLDGADADFFNRAAARDKFKSLIKTSAYASATLKALL</sequence>
<dbReference type="AlphaFoldDB" id="A0A1V9FL51"/>
<dbReference type="Pfam" id="PF00656">
    <property type="entry name" value="Peptidase_C14"/>
    <property type="match status" value="1"/>
</dbReference>
<dbReference type="Pfam" id="PF00082">
    <property type="entry name" value="Peptidase_S8"/>
    <property type="match status" value="1"/>
</dbReference>
<evidence type="ECO:0000256" key="1">
    <source>
        <dbReference type="ARBA" id="ARBA00011073"/>
    </source>
</evidence>
<dbReference type="InterPro" id="IPR036852">
    <property type="entry name" value="Peptidase_S8/S53_dom_sf"/>
</dbReference>
<evidence type="ECO:0000256" key="4">
    <source>
        <dbReference type="ARBA" id="ARBA00022825"/>
    </source>
</evidence>
<dbReference type="InterPro" id="IPR011600">
    <property type="entry name" value="Pept_C14_caspase"/>
</dbReference>
<dbReference type="PRINTS" id="PR00723">
    <property type="entry name" value="SUBTILISIN"/>
</dbReference>
<accession>A0A1V9FL51</accession>
<evidence type="ECO:0000259" key="8">
    <source>
        <dbReference type="Pfam" id="PF00656"/>
    </source>
</evidence>
<evidence type="ECO:0000256" key="6">
    <source>
        <dbReference type="SAM" id="MobiDB-lite"/>
    </source>
</evidence>
<dbReference type="InterPro" id="IPR050131">
    <property type="entry name" value="Peptidase_S8_subtilisin-like"/>
</dbReference>
<dbReference type="Proteomes" id="UP000192276">
    <property type="component" value="Unassembled WGS sequence"/>
</dbReference>
<keyword evidence="4 5" id="KW-0720">Serine protease</keyword>
<protein>
    <submittedName>
        <fullName evidence="9">Uncharacterized protein</fullName>
    </submittedName>
</protein>
<dbReference type="InterPro" id="IPR023828">
    <property type="entry name" value="Peptidase_S8_Ser-AS"/>
</dbReference>
<dbReference type="EMBL" id="LWBP01000185">
    <property type="protein sequence ID" value="OQP59011.1"/>
    <property type="molecule type" value="Genomic_DNA"/>
</dbReference>
<dbReference type="CDD" id="cd00306">
    <property type="entry name" value="Peptidases_S8_S53"/>
    <property type="match status" value="1"/>
</dbReference>